<keyword evidence="1" id="KW-0812">Transmembrane</keyword>
<accession>A0AA37SUM2</accession>
<feature type="transmembrane region" description="Helical" evidence="1">
    <location>
        <begin position="111"/>
        <end position="130"/>
    </location>
</feature>
<dbReference type="AlphaFoldDB" id="A0AA37SUM2"/>
<keyword evidence="3" id="KW-1185">Reference proteome</keyword>
<evidence type="ECO:0000313" key="2">
    <source>
        <dbReference type="EMBL" id="GLR19131.1"/>
    </source>
</evidence>
<name>A0AA37SUM2_9BACT</name>
<feature type="transmembrane region" description="Helical" evidence="1">
    <location>
        <begin position="82"/>
        <end position="99"/>
    </location>
</feature>
<organism evidence="2 3">
    <name type="scientific">Portibacter lacus</name>
    <dbReference type="NCBI Taxonomy" id="1099794"/>
    <lineage>
        <taxon>Bacteria</taxon>
        <taxon>Pseudomonadati</taxon>
        <taxon>Bacteroidota</taxon>
        <taxon>Saprospiria</taxon>
        <taxon>Saprospirales</taxon>
        <taxon>Haliscomenobacteraceae</taxon>
        <taxon>Portibacter</taxon>
    </lineage>
</organism>
<keyword evidence="1" id="KW-1133">Transmembrane helix</keyword>
<feature type="transmembrane region" description="Helical" evidence="1">
    <location>
        <begin position="46"/>
        <end position="70"/>
    </location>
</feature>
<reference evidence="2" key="1">
    <citation type="journal article" date="2014" name="Int. J. Syst. Evol. Microbiol.">
        <title>Complete genome sequence of Corynebacterium casei LMG S-19264T (=DSM 44701T), isolated from a smear-ripened cheese.</title>
        <authorList>
            <consortium name="US DOE Joint Genome Institute (JGI-PGF)"/>
            <person name="Walter F."/>
            <person name="Albersmeier A."/>
            <person name="Kalinowski J."/>
            <person name="Ruckert C."/>
        </authorList>
    </citation>
    <scope>NUCLEOTIDE SEQUENCE</scope>
    <source>
        <strain evidence="2">NBRC 108769</strain>
    </source>
</reference>
<evidence type="ECO:0000313" key="3">
    <source>
        <dbReference type="Proteomes" id="UP001156666"/>
    </source>
</evidence>
<protein>
    <submittedName>
        <fullName evidence="2">Uncharacterized protein</fullName>
    </submittedName>
</protein>
<sequence>MTLGDFFGLMSQNPSIILFYFIALPLSALLAWLLGRGDGHASPWKYFYCGIIYLACVPGIFAITLSVYQFLFERMPISQMNIYTQILPLVSMFLTIFLVKKNVNLDQIPGFGKLPALMVIILVIFGLMWALDRTRIIAFTGFPFSYIIIILAVLFVVVRIAMRKISS</sequence>
<gene>
    <name evidence="2" type="ORF">GCM10007940_37470</name>
</gene>
<keyword evidence="1" id="KW-0472">Membrane</keyword>
<dbReference type="RefSeq" id="WP_235292214.1">
    <property type="nucleotide sequence ID" value="NZ_BSOH01000027.1"/>
</dbReference>
<evidence type="ECO:0000256" key="1">
    <source>
        <dbReference type="SAM" id="Phobius"/>
    </source>
</evidence>
<dbReference type="EMBL" id="BSOH01000027">
    <property type="protein sequence ID" value="GLR19131.1"/>
    <property type="molecule type" value="Genomic_DNA"/>
</dbReference>
<feature type="transmembrane region" description="Helical" evidence="1">
    <location>
        <begin position="16"/>
        <end position="34"/>
    </location>
</feature>
<dbReference type="Proteomes" id="UP001156666">
    <property type="component" value="Unassembled WGS sequence"/>
</dbReference>
<comment type="caution">
    <text evidence="2">The sequence shown here is derived from an EMBL/GenBank/DDBJ whole genome shotgun (WGS) entry which is preliminary data.</text>
</comment>
<reference evidence="2" key="2">
    <citation type="submission" date="2023-01" db="EMBL/GenBank/DDBJ databases">
        <title>Draft genome sequence of Portibacter lacus strain NBRC 108769.</title>
        <authorList>
            <person name="Sun Q."/>
            <person name="Mori K."/>
        </authorList>
    </citation>
    <scope>NUCLEOTIDE SEQUENCE</scope>
    <source>
        <strain evidence="2">NBRC 108769</strain>
    </source>
</reference>
<feature type="transmembrane region" description="Helical" evidence="1">
    <location>
        <begin position="136"/>
        <end position="158"/>
    </location>
</feature>
<proteinExistence type="predicted"/>